<organism evidence="5 6">
    <name type="scientific">Candidatus Manganitrophus noduliformans</name>
    <dbReference type="NCBI Taxonomy" id="2606439"/>
    <lineage>
        <taxon>Bacteria</taxon>
        <taxon>Pseudomonadati</taxon>
        <taxon>Nitrospirota</taxon>
        <taxon>Nitrospiria</taxon>
        <taxon>Candidatus Troglogloeales</taxon>
        <taxon>Candidatus Manganitrophaceae</taxon>
        <taxon>Candidatus Manganitrophus</taxon>
    </lineage>
</organism>
<dbReference type="PRINTS" id="PR00038">
    <property type="entry name" value="HTHLUXR"/>
</dbReference>
<evidence type="ECO:0000256" key="1">
    <source>
        <dbReference type="ARBA" id="ARBA00023125"/>
    </source>
</evidence>
<dbReference type="SMART" id="SM00421">
    <property type="entry name" value="HTH_LUXR"/>
    <property type="match status" value="1"/>
</dbReference>
<dbReference type="CDD" id="cd06170">
    <property type="entry name" value="LuxR_C_like"/>
    <property type="match status" value="1"/>
</dbReference>
<dbReference type="InterPro" id="IPR039420">
    <property type="entry name" value="WalR-like"/>
</dbReference>
<dbReference type="Gene3D" id="3.40.50.2300">
    <property type="match status" value="1"/>
</dbReference>
<gene>
    <name evidence="5" type="ORF">MNODULE_04510</name>
</gene>
<dbReference type="EMBL" id="VTOW01000001">
    <property type="protein sequence ID" value="NKE70005.1"/>
    <property type="molecule type" value="Genomic_DNA"/>
</dbReference>
<dbReference type="SUPFAM" id="SSF52172">
    <property type="entry name" value="CheY-like"/>
    <property type="match status" value="1"/>
</dbReference>
<evidence type="ECO:0000313" key="6">
    <source>
        <dbReference type="Proteomes" id="UP000534783"/>
    </source>
</evidence>
<dbReference type="RefSeq" id="WP_168058276.1">
    <property type="nucleotide sequence ID" value="NZ_VTOW01000001.1"/>
</dbReference>
<name>A0A7X6DMR0_9BACT</name>
<feature type="modified residue" description="4-aspartylphosphate" evidence="2">
    <location>
        <position position="63"/>
    </location>
</feature>
<dbReference type="GO" id="GO:0000160">
    <property type="term" value="P:phosphorelay signal transduction system"/>
    <property type="evidence" value="ECO:0007669"/>
    <property type="project" value="InterPro"/>
</dbReference>
<keyword evidence="6" id="KW-1185">Reference proteome</keyword>
<keyword evidence="1" id="KW-0238">DNA-binding</keyword>
<evidence type="ECO:0000259" key="3">
    <source>
        <dbReference type="PROSITE" id="PS50043"/>
    </source>
</evidence>
<dbReference type="Pfam" id="PF00196">
    <property type="entry name" value="GerE"/>
    <property type="match status" value="1"/>
</dbReference>
<dbReference type="PANTHER" id="PTHR43214">
    <property type="entry name" value="TWO-COMPONENT RESPONSE REGULATOR"/>
    <property type="match status" value="1"/>
</dbReference>
<evidence type="ECO:0000256" key="2">
    <source>
        <dbReference type="PROSITE-ProRule" id="PRU00169"/>
    </source>
</evidence>
<dbReference type="Pfam" id="PF00072">
    <property type="entry name" value="Response_reg"/>
    <property type="match status" value="1"/>
</dbReference>
<dbReference type="SMART" id="SM00448">
    <property type="entry name" value="REC"/>
    <property type="match status" value="1"/>
</dbReference>
<evidence type="ECO:0000259" key="4">
    <source>
        <dbReference type="PROSITE" id="PS50110"/>
    </source>
</evidence>
<dbReference type="InterPro" id="IPR011006">
    <property type="entry name" value="CheY-like_superfamily"/>
</dbReference>
<dbReference type="InterPro" id="IPR001789">
    <property type="entry name" value="Sig_transdc_resp-reg_receiver"/>
</dbReference>
<feature type="domain" description="Response regulatory" evidence="4">
    <location>
        <begin position="10"/>
        <end position="129"/>
    </location>
</feature>
<dbReference type="InterPro" id="IPR000792">
    <property type="entry name" value="Tscrpt_reg_LuxR_C"/>
</dbReference>
<dbReference type="InterPro" id="IPR036388">
    <property type="entry name" value="WH-like_DNA-bd_sf"/>
</dbReference>
<dbReference type="PROSITE" id="PS50110">
    <property type="entry name" value="RESPONSE_REGULATORY"/>
    <property type="match status" value="1"/>
</dbReference>
<dbReference type="Proteomes" id="UP000534783">
    <property type="component" value="Unassembled WGS sequence"/>
</dbReference>
<evidence type="ECO:0000313" key="5">
    <source>
        <dbReference type="EMBL" id="NKE70005.1"/>
    </source>
</evidence>
<comment type="caution">
    <text evidence="5">The sequence shown here is derived from an EMBL/GenBank/DDBJ whole genome shotgun (WGS) entry which is preliminary data.</text>
</comment>
<dbReference type="PROSITE" id="PS50043">
    <property type="entry name" value="HTH_LUXR_2"/>
    <property type="match status" value="1"/>
</dbReference>
<dbReference type="AlphaFoldDB" id="A0A7X6DMR0"/>
<keyword evidence="2" id="KW-0597">Phosphoprotein</keyword>
<proteinExistence type="predicted"/>
<dbReference type="InterPro" id="IPR016032">
    <property type="entry name" value="Sig_transdc_resp-reg_C-effctor"/>
</dbReference>
<reference evidence="5 6" key="1">
    <citation type="journal article" date="2020" name="Nature">
        <title>Bacterial chemolithoautotrophy via manganese oxidation.</title>
        <authorList>
            <person name="Yu H."/>
            <person name="Leadbetter J.R."/>
        </authorList>
    </citation>
    <scope>NUCLEOTIDE SEQUENCE [LARGE SCALE GENOMIC DNA]</scope>
    <source>
        <strain evidence="5 6">Mn-1</strain>
    </source>
</reference>
<dbReference type="SUPFAM" id="SSF46894">
    <property type="entry name" value="C-terminal effector domain of the bipartite response regulators"/>
    <property type="match status" value="1"/>
</dbReference>
<feature type="domain" description="HTH luxR-type" evidence="3">
    <location>
        <begin position="156"/>
        <end position="221"/>
    </location>
</feature>
<sequence length="236" mass="26624">MSTLDKESVFILLVEDNPLDVDLIRHSLEKGGISNLLHIARDGREAIDFLHQRFSLPGVLILDINLPTLSGIDVLREAKKIDSEIVAIMLTGQASLDTAVQSLRREGAFDYLEKSKDDLPQLVEAVRLAIEKRALQLQNRWIVQTEGRMEIVEMRKVQETFHLSEREIDVVKCLCRGDANKEIADQLFISAFTVKDHLKKIYQKMGVHNRAALVSKILSNAMLDASPPAGRIEEME</sequence>
<dbReference type="Gene3D" id="1.10.10.10">
    <property type="entry name" value="Winged helix-like DNA-binding domain superfamily/Winged helix DNA-binding domain"/>
    <property type="match status" value="1"/>
</dbReference>
<dbReference type="GO" id="GO:0003677">
    <property type="term" value="F:DNA binding"/>
    <property type="evidence" value="ECO:0007669"/>
    <property type="project" value="UniProtKB-KW"/>
</dbReference>
<protein>
    <submittedName>
        <fullName evidence="5">Response regulator transcription factor</fullName>
    </submittedName>
</protein>
<accession>A0A7X6DMR0</accession>
<dbReference type="GO" id="GO:0006355">
    <property type="term" value="P:regulation of DNA-templated transcription"/>
    <property type="evidence" value="ECO:0007669"/>
    <property type="project" value="InterPro"/>
</dbReference>